<reference evidence="1 2" key="1">
    <citation type="journal article" date="2016" name="Nat. Commun.">
        <title>Thousands of microbial genomes shed light on interconnected biogeochemical processes in an aquifer system.</title>
        <authorList>
            <person name="Anantharaman K."/>
            <person name="Brown C.T."/>
            <person name="Hug L.A."/>
            <person name="Sharon I."/>
            <person name="Castelle C.J."/>
            <person name="Probst A.J."/>
            <person name="Thomas B.C."/>
            <person name="Singh A."/>
            <person name="Wilkins M.J."/>
            <person name="Karaoz U."/>
            <person name="Brodie E.L."/>
            <person name="Williams K.H."/>
            <person name="Hubbard S.S."/>
            <person name="Banfield J.F."/>
        </authorList>
    </citation>
    <scope>NUCLEOTIDE SEQUENCE [LARGE SCALE GENOMIC DNA]</scope>
</reference>
<dbReference type="GO" id="GO:0006310">
    <property type="term" value="P:DNA recombination"/>
    <property type="evidence" value="ECO:0007669"/>
    <property type="project" value="InterPro"/>
</dbReference>
<sequence>MEIAFVVYGEPTAKGRPRFFRRGSFVGTYTPPKTEAAEDNFRSQSLKYKPERPLAGALKISVKVYRSIPRSLSKKRMWLAEKGIIRPITRPDGDNYLKLCCDALNGIFWQDDAQIIDMSVEKYFSERPRIEVRLTTDNTEELWAIGERTN</sequence>
<dbReference type="InterPro" id="IPR036614">
    <property type="entry name" value="RusA-like_sf"/>
</dbReference>
<organism evidence="1 2">
    <name type="scientific">Candidatus Magasanikbacteria bacterium RIFOXYA1_FULL_40_8</name>
    <dbReference type="NCBI Taxonomy" id="1798694"/>
    <lineage>
        <taxon>Bacteria</taxon>
        <taxon>Candidatus Magasanikiibacteriota</taxon>
    </lineage>
</organism>
<dbReference type="Proteomes" id="UP000177151">
    <property type="component" value="Unassembled WGS sequence"/>
</dbReference>
<dbReference type="Pfam" id="PF05866">
    <property type="entry name" value="RusA"/>
    <property type="match status" value="1"/>
</dbReference>
<protein>
    <submittedName>
        <fullName evidence="1">Uncharacterized protein</fullName>
    </submittedName>
</protein>
<evidence type="ECO:0000313" key="2">
    <source>
        <dbReference type="Proteomes" id="UP000177151"/>
    </source>
</evidence>
<dbReference type="SUPFAM" id="SSF103084">
    <property type="entry name" value="Holliday junction resolvase RusA"/>
    <property type="match status" value="1"/>
</dbReference>
<dbReference type="GO" id="GO:0006281">
    <property type="term" value="P:DNA repair"/>
    <property type="evidence" value="ECO:0007669"/>
    <property type="project" value="InterPro"/>
</dbReference>
<dbReference type="InterPro" id="IPR008822">
    <property type="entry name" value="Endonuclease_RusA-like"/>
</dbReference>
<dbReference type="AlphaFoldDB" id="A0A1F6NTM4"/>
<evidence type="ECO:0000313" key="1">
    <source>
        <dbReference type="EMBL" id="OGH87083.1"/>
    </source>
</evidence>
<dbReference type="EMBL" id="MFQP01000061">
    <property type="protein sequence ID" value="OGH87083.1"/>
    <property type="molecule type" value="Genomic_DNA"/>
</dbReference>
<proteinExistence type="predicted"/>
<accession>A0A1F6NTM4</accession>
<dbReference type="Gene3D" id="3.30.1330.70">
    <property type="entry name" value="Holliday junction resolvase RusA"/>
    <property type="match status" value="1"/>
</dbReference>
<dbReference type="GO" id="GO:0000287">
    <property type="term" value="F:magnesium ion binding"/>
    <property type="evidence" value="ECO:0007669"/>
    <property type="project" value="InterPro"/>
</dbReference>
<name>A0A1F6NTM4_9BACT</name>
<comment type="caution">
    <text evidence="1">The sequence shown here is derived from an EMBL/GenBank/DDBJ whole genome shotgun (WGS) entry which is preliminary data.</text>
</comment>
<gene>
    <name evidence="1" type="ORF">A2206_01380</name>
</gene>